<keyword evidence="2" id="KW-1185">Reference proteome</keyword>
<dbReference type="EMBL" id="JAQOMS010000002">
    <property type="protein sequence ID" value="MDC2890720.1"/>
    <property type="molecule type" value="Genomic_DNA"/>
</dbReference>
<gene>
    <name evidence="1" type="ORF">PN838_20705</name>
</gene>
<reference evidence="1 2" key="1">
    <citation type="submission" date="2023-01" db="EMBL/GenBank/DDBJ databases">
        <title>Psychrosphaera sp. nov., isolated from marine algae.</title>
        <authorList>
            <person name="Bayburt H."/>
            <person name="Choi B.J."/>
            <person name="Kim J.M."/>
            <person name="Choi D.G."/>
            <person name="Jeon C.O."/>
        </authorList>
    </citation>
    <scope>NUCLEOTIDE SEQUENCE [LARGE SCALE GENOMIC DNA]</scope>
    <source>
        <strain evidence="1 2">G1-22</strain>
    </source>
</reference>
<dbReference type="RefSeq" id="WP_272181831.1">
    <property type="nucleotide sequence ID" value="NZ_JAQOMS010000002.1"/>
</dbReference>
<sequence length="68" mass="7652">MKPPPFYASLWQEKSFSKADVLSSTITPEVIKIDKKLYALCKDIETLNFINPVNIAAEKKNSLVAKQP</sequence>
<name>A0ABT5FHP4_9GAMM</name>
<comment type="caution">
    <text evidence="1">The sequence shown here is derived from an EMBL/GenBank/DDBJ whole genome shotgun (WGS) entry which is preliminary data.</text>
</comment>
<protein>
    <submittedName>
        <fullName evidence="1">Uncharacterized protein</fullName>
    </submittedName>
</protein>
<evidence type="ECO:0000313" key="1">
    <source>
        <dbReference type="EMBL" id="MDC2890720.1"/>
    </source>
</evidence>
<evidence type="ECO:0000313" key="2">
    <source>
        <dbReference type="Proteomes" id="UP001528411"/>
    </source>
</evidence>
<proteinExistence type="predicted"/>
<accession>A0ABT5FHP4</accession>
<dbReference type="Proteomes" id="UP001528411">
    <property type="component" value="Unassembled WGS sequence"/>
</dbReference>
<organism evidence="1 2">
    <name type="scientific">Psychrosphaera algicola</name>
    <dbReference type="NCBI Taxonomy" id="3023714"/>
    <lineage>
        <taxon>Bacteria</taxon>
        <taxon>Pseudomonadati</taxon>
        <taxon>Pseudomonadota</taxon>
        <taxon>Gammaproteobacteria</taxon>
        <taxon>Alteromonadales</taxon>
        <taxon>Pseudoalteromonadaceae</taxon>
        <taxon>Psychrosphaera</taxon>
    </lineage>
</organism>